<dbReference type="AlphaFoldDB" id="A0A2B6RMT1"/>
<sequence>MSNQLTLDSIVDLSHLSIQKEDDEEYTVGDLYNDIFIRIPYEGVLVIELLNKGLSIEEAQKEIENKYKIEIDVLDFVELLLELNLIHKLDGKVLMEIIKTDMNLGWKQKIGNLFFRKETVIMYTILSILTVGMFCYEPSLLPNYKDMFLFESVGISLFIFFIVSWLLTFLHEIGHYFAAAKENVPVRFQLSIRWFWIVIEADMNKLWSQEKQKRYIPFLAGLCWDMVVLFIAVLIQFFMQNQEFIYHFARMIILIQMYRIVSQFAIFLRTDFYYILITYFNSSNLTQSATAYLLKSIVASKKNIYVNLPEKEKKLAKYYSYFYVLGGIAASLLFIFYTVPAGYTAINGAVQQISSYQINSINFWDGLILLSLTLFEIALWCIGAWKSRIRNTNSQLEV</sequence>
<accession>A0A2B6RMT1</accession>
<gene>
    <name evidence="2" type="ORF">COM27_25860</name>
</gene>
<feature type="transmembrane region" description="Helical" evidence="1">
    <location>
        <begin position="120"/>
        <end position="141"/>
    </location>
</feature>
<evidence type="ECO:0000313" key="2">
    <source>
        <dbReference type="EMBL" id="PGD30034.1"/>
    </source>
</evidence>
<feature type="transmembrane region" description="Helical" evidence="1">
    <location>
        <begin position="244"/>
        <end position="261"/>
    </location>
</feature>
<keyword evidence="1" id="KW-0812">Transmembrane</keyword>
<dbReference type="RefSeq" id="WP_098654635.1">
    <property type="nucleotide sequence ID" value="NZ_JARPPR010000002.1"/>
</dbReference>
<dbReference type="EMBL" id="NVIY01000048">
    <property type="protein sequence ID" value="PGD30034.1"/>
    <property type="molecule type" value="Genomic_DNA"/>
</dbReference>
<name>A0A2B6RMT1_9BACI</name>
<evidence type="ECO:0000256" key="1">
    <source>
        <dbReference type="SAM" id="Phobius"/>
    </source>
</evidence>
<feature type="transmembrane region" description="Helical" evidence="1">
    <location>
        <begin position="363"/>
        <end position="385"/>
    </location>
</feature>
<proteinExistence type="predicted"/>
<organism evidence="2 3">
    <name type="scientific">Bacillus wiedmannii</name>
    <dbReference type="NCBI Taxonomy" id="1890302"/>
    <lineage>
        <taxon>Bacteria</taxon>
        <taxon>Bacillati</taxon>
        <taxon>Bacillota</taxon>
        <taxon>Bacilli</taxon>
        <taxon>Bacillales</taxon>
        <taxon>Bacillaceae</taxon>
        <taxon>Bacillus</taxon>
        <taxon>Bacillus cereus group</taxon>
    </lineage>
</organism>
<feature type="transmembrane region" description="Helical" evidence="1">
    <location>
        <begin position="147"/>
        <end position="167"/>
    </location>
</feature>
<feature type="transmembrane region" description="Helical" evidence="1">
    <location>
        <begin position="321"/>
        <end position="343"/>
    </location>
</feature>
<feature type="transmembrane region" description="Helical" evidence="1">
    <location>
        <begin position="215"/>
        <end position="238"/>
    </location>
</feature>
<evidence type="ECO:0008006" key="4">
    <source>
        <dbReference type="Google" id="ProtNLM"/>
    </source>
</evidence>
<keyword evidence="1" id="KW-0472">Membrane</keyword>
<protein>
    <recommendedName>
        <fullName evidence="4">Peptidase</fullName>
    </recommendedName>
</protein>
<keyword evidence="1" id="KW-1133">Transmembrane helix</keyword>
<dbReference type="Proteomes" id="UP000223472">
    <property type="component" value="Unassembled WGS sequence"/>
</dbReference>
<comment type="caution">
    <text evidence="2">The sequence shown here is derived from an EMBL/GenBank/DDBJ whole genome shotgun (WGS) entry which is preliminary data.</text>
</comment>
<reference evidence="2 3" key="1">
    <citation type="submission" date="2017-09" db="EMBL/GenBank/DDBJ databases">
        <title>Large-scale bioinformatics analysis of Bacillus genomes uncovers conserved roles of natural products in bacterial physiology.</title>
        <authorList>
            <consortium name="Agbiome Team Llc"/>
            <person name="Bleich R.M."/>
            <person name="Grubbs K.J."/>
            <person name="Santa Maria K.C."/>
            <person name="Allen S.E."/>
            <person name="Farag S."/>
            <person name="Shank E.A."/>
            <person name="Bowers A."/>
        </authorList>
    </citation>
    <scope>NUCLEOTIDE SEQUENCE [LARGE SCALE GENOMIC DNA]</scope>
    <source>
        <strain evidence="2 3">AFS065610</strain>
    </source>
</reference>
<evidence type="ECO:0000313" key="3">
    <source>
        <dbReference type="Proteomes" id="UP000223472"/>
    </source>
</evidence>